<dbReference type="PANTHER" id="PTHR10073:SF12">
    <property type="entry name" value="DNA MISMATCH REPAIR PROTEIN MLH1"/>
    <property type="match status" value="1"/>
</dbReference>
<dbReference type="HAMAP" id="MF_00149">
    <property type="entry name" value="DNA_mis_repair"/>
    <property type="match status" value="1"/>
</dbReference>
<dbReference type="InterPro" id="IPR037198">
    <property type="entry name" value="MutL_C_sf"/>
</dbReference>
<dbReference type="PROSITE" id="PS00058">
    <property type="entry name" value="DNA_MISMATCH_REPAIR_1"/>
    <property type="match status" value="1"/>
</dbReference>
<dbReference type="InterPro" id="IPR042121">
    <property type="entry name" value="MutL_C_regsub"/>
</dbReference>
<gene>
    <name evidence="5 7" type="primary">mutL</name>
    <name evidence="7" type="ORF">PMARG_ME00065</name>
</gene>
<dbReference type="GO" id="GO:0016887">
    <property type="term" value="F:ATP hydrolysis activity"/>
    <property type="evidence" value="ECO:0007669"/>
    <property type="project" value="InterPro"/>
</dbReference>
<keyword evidence="8" id="KW-1185">Reference proteome</keyword>
<feature type="domain" description="DNA mismatch repair protein S5" evidence="6">
    <location>
        <begin position="212"/>
        <end position="329"/>
    </location>
</feature>
<dbReference type="FunFam" id="3.30.565.10:FF:000003">
    <property type="entry name" value="DNA mismatch repair endonuclease MutL"/>
    <property type="match status" value="1"/>
</dbReference>
<comment type="function">
    <text evidence="5">This protein is involved in the repair of mismatches in DNA. It is required for dam-dependent methyl-directed DNA mismatch repair. May act as a 'molecular matchmaker', a protein that promotes the formation of a stable complex between two or more DNA-binding proteins in an ATP-dependent manner without itself being part of a final effector complex.</text>
</comment>
<dbReference type="PANTHER" id="PTHR10073">
    <property type="entry name" value="DNA MISMATCH REPAIR PROTEIN MLH, PMS, MUTL"/>
    <property type="match status" value="1"/>
</dbReference>
<dbReference type="PATRIC" id="fig|1778264.3.peg.58"/>
<dbReference type="EMBL" id="LN999831">
    <property type="protein sequence ID" value="CUX95678.1"/>
    <property type="molecule type" value="Genomic_DNA"/>
</dbReference>
<dbReference type="InterPro" id="IPR020568">
    <property type="entry name" value="Ribosomal_Su5_D2-typ_SF"/>
</dbReference>
<dbReference type="GO" id="GO:0030983">
    <property type="term" value="F:mismatched DNA binding"/>
    <property type="evidence" value="ECO:0007669"/>
    <property type="project" value="InterPro"/>
</dbReference>
<evidence type="ECO:0000313" key="7">
    <source>
        <dbReference type="EMBL" id="CUX95678.1"/>
    </source>
</evidence>
<dbReference type="CDD" id="cd16926">
    <property type="entry name" value="HATPase_MutL-MLH-PMS-like"/>
    <property type="match status" value="1"/>
</dbReference>
<dbReference type="GO" id="GO:0032300">
    <property type="term" value="C:mismatch repair complex"/>
    <property type="evidence" value="ECO:0007669"/>
    <property type="project" value="InterPro"/>
</dbReference>
<dbReference type="InterPro" id="IPR038973">
    <property type="entry name" value="MutL/Mlh/Pms-like"/>
</dbReference>
<dbReference type="GO" id="GO:0006298">
    <property type="term" value="P:mismatch repair"/>
    <property type="evidence" value="ECO:0007669"/>
    <property type="project" value="UniProtKB-UniRule"/>
</dbReference>
<dbReference type="InterPro" id="IPR020667">
    <property type="entry name" value="DNA_mismatch_repair_MutL"/>
</dbReference>
<keyword evidence="4 5" id="KW-0234">DNA repair</keyword>
<dbReference type="Gene3D" id="3.30.1540.20">
    <property type="entry name" value="MutL, C-terminal domain, dimerisation subdomain"/>
    <property type="match status" value="1"/>
</dbReference>
<reference evidence="8" key="1">
    <citation type="submission" date="2016-01" db="EMBL/GenBank/DDBJ databases">
        <authorList>
            <person name="Husnik F."/>
        </authorList>
    </citation>
    <scope>NUCLEOTIDE SEQUENCE [LARGE SCALE GENOMIC DNA]</scope>
</reference>
<dbReference type="InterPro" id="IPR036890">
    <property type="entry name" value="HATPase_C_sf"/>
</dbReference>
<protein>
    <recommendedName>
        <fullName evidence="2 5">DNA mismatch repair protein MutL</fullName>
    </recommendedName>
</protein>
<dbReference type="Pfam" id="PF13589">
    <property type="entry name" value="HATPase_c_3"/>
    <property type="match status" value="1"/>
</dbReference>
<sequence>MSIKVLPPHIANQIAAGELVYRPSSVVKEIIENSLDAGATKIIIQIYRGGTKCIRIRDNGSGIAKDELTIALQRYSTSKITNMKDIENITSMGFRGEALNSVSSVSRLTLTSRTTSQNEAWQVYSEGSEFAVTLKPVSHPVGTTIEVLDLFYNMPVRRKFMQNERIEFTYIDEIIRRIALTRCDVTFILQHNGQIVRQYLAISHQSQHQRRMIKLCGTAFIENSLEIDWQHSNIAIKGWITNTTDKNIHMQYIYVNNRILFYHQLINNAILQAYQEKFTSTQHLNFVLFLEINPNQIDINIHPNKNQILFYPRRLIHDFIYQAVVIALQNKNLPLREKIKNINTRPAAGENYFSNPDNKNHNLSNKSTIIPQASQKEQRSILEQQLHLRNCITLVEENKSGNVCNTKIKVPTTIAKPDIISSTNYSFGRILTLIAPCYLLIESNKNNLALLSLSVTNKCLIEYKLKTGIIDDTLRSQPLFLPLSINLCNEEIKLLKYYQLVLKKIGILLEIDHNKAILKAIPLLLKKHFQKMFPKLLVYLRKKKVTVKHQQIIIWIVKNLPNESVVWSYYQAIQLLADIELLWPQWIKNTLYQIRFPLNFEPIIQAINKQINNE</sequence>
<dbReference type="STRING" id="1778264.PMARG_ME00065"/>
<dbReference type="Gene3D" id="3.30.230.10">
    <property type="match status" value="1"/>
</dbReference>
<dbReference type="SUPFAM" id="SSF54211">
    <property type="entry name" value="Ribosomal protein S5 domain 2-like"/>
    <property type="match status" value="1"/>
</dbReference>
<evidence type="ECO:0000256" key="5">
    <source>
        <dbReference type="HAMAP-Rule" id="MF_00149"/>
    </source>
</evidence>
<dbReference type="Proteomes" id="UP000095697">
    <property type="component" value="Chromosome I"/>
</dbReference>
<dbReference type="RefSeq" id="WP_067569033.1">
    <property type="nucleotide sequence ID" value="NZ_LN999831.1"/>
</dbReference>
<proteinExistence type="inferred from homology"/>
<dbReference type="SUPFAM" id="SSF118116">
    <property type="entry name" value="DNA mismatch repair protein MutL"/>
    <property type="match status" value="1"/>
</dbReference>
<dbReference type="Pfam" id="PF01119">
    <property type="entry name" value="DNA_mis_repair"/>
    <property type="match status" value="1"/>
</dbReference>
<evidence type="ECO:0000256" key="3">
    <source>
        <dbReference type="ARBA" id="ARBA00022763"/>
    </source>
</evidence>
<name>A0A143WPL6_9ENTR</name>
<dbReference type="OrthoDB" id="9763467at2"/>
<keyword evidence="3 5" id="KW-0227">DNA damage</keyword>
<dbReference type="InterPro" id="IPR002099">
    <property type="entry name" value="MutL/Mlh/PMS"/>
</dbReference>
<dbReference type="AlphaFoldDB" id="A0A143WPL6"/>
<comment type="similarity">
    <text evidence="1 5">Belongs to the DNA mismatch repair MutL/HexB family.</text>
</comment>
<dbReference type="Gene3D" id="3.30.565.10">
    <property type="entry name" value="Histidine kinase-like ATPase, C-terminal domain"/>
    <property type="match status" value="1"/>
</dbReference>
<dbReference type="InterPro" id="IPR014721">
    <property type="entry name" value="Ribsml_uS5_D2-typ_fold_subgr"/>
</dbReference>
<dbReference type="SMART" id="SM01340">
    <property type="entry name" value="DNA_mis_repair"/>
    <property type="match status" value="1"/>
</dbReference>
<evidence type="ECO:0000256" key="2">
    <source>
        <dbReference type="ARBA" id="ARBA00021975"/>
    </source>
</evidence>
<dbReference type="InterPro" id="IPR014790">
    <property type="entry name" value="MutL_C"/>
</dbReference>
<dbReference type="InterPro" id="IPR014762">
    <property type="entry name" value="DNA_mismatch_repair_CS"/>
</dbReference>
<dbReference type="NCBIfam" id="TIGR00585">
    <property type="entry name" value="mutl"/>
    <property type="match status" value="1"/>
</dbReference>
<dbReference type="Pfam" id="PF08676">
    <property type="entry name" value="MutL_C"/>
    <property type="match status" value="1"/>
</dbReference>
<dbReference type="SUPFAM" id="SSF55874">
    <property type="entry name" value="ATPase domain of HSP90 chaperone/DNA topoisomerase II/histidine kinase"/>
    <property type="match status" value="1"/>
</dbReference>
<evidence type="ECO:0000259" key="6">
    <source>
        <dbReference type="SMART" id="SM01340"/>
    </source>
</evidence>
<dbReference type="Gene3D" id="3.30.1370.100">
    <property type="entry name" value="MutL, C-terminal domain, regulatory subdomain"/>
    <property type="match status" value="1"/>
</dbReference>
<evidence type="ECO:0000256" key="1">
    <source>
        <dbReference type="ARBA" id="ARBA00006082"/>
    </source>
</evidence>
<dbReference type="InterPro" id="IPR013507">
    <property type="entry name" value="DNA_mismatch_S5_2-like"/>
</dbReference>
<dbReference type="GO" id="GO:0140664">
    <property type="term" value="F:ATP-dependent DNA damage sensor activity"/>
    <property type="evidence" value="ECO:0007669"/>
    <property type="project" value="InterPro"/>
</dbReference>
<organism evidence="7 8">
    <name type="scientific">Candidatus Mikella endobia</name>
    <dbReference type="NCBI Taxonomy" id="1778264"/>
    <lineage>
        <taxon>Bacteria</taxon>
        <taxon>Pseudomonadati</taxon>
        <taxon>Pseudomonadota</taxon>
        <taxon>Gammaproteobacteria</taxon>
        <taxon>Enterobacterales</taxon>
        <taxon>Enterobacteriaceae</taxon>
        <taxon>Candidatus Mikella</taxon>
    </lineage>
</organism>
<dbReference type="KEGG" id="cmik:PMARG_ME00065"/>
<accession>A0A143WPL6</accession>
<dbReference type="GO" id="GO:0005524">
    <property type="term" value="F:ATP binding"/>
    <property type="evidence" value="ECO:0007669"/>
    <property type="project" value="InterPro"/>
</dbReference>
<dbReference type="InterPro" id="IPR042120">
    <property type="entry name" value="MutL_C_dimsub"/>
</dbReference>
<evidence type="ECO:0000256" key="4">
    <source>
        <dbReference type="ARBA" id="ARBA00023204"/>
    </source>
</evidence>
<evidence type="ECO:0000313" key="8">
    <source>
        <dbReference type="Proteomes" id="UP000095697"/>
    </source>
</evidence>